<evidence type="ECO:0000313" key="10">
    <source>
        <dbReference type="EMBL" id="BBD80702.1"/>
    </source>
</evidence>
<feature type="binding site" evidence="9">
    <location>
        <position position="180"/>
    </location>
    <ligand>
        <name>Zn(2+)</name>
        <dbReference type="ChEBI" id="CHEBI:29105"/>
        <note>catalytic</note>
    </ligand>
</feature>
<keyword evidence="2 9" id="KW-0645">Protease</keyword>
<evidence type="ECO:0000256" key="9">
    <source>
        <dbReference type="HAMAP-Rule" id="MF_01924"/>
    </source>
</evidence>
<gene>
    <name evidence="9" type="primary">ddpX</name>
    <name evidence="10" type="ORF">ALSL_2071</name>
</gene>
<evidence type="ECO:0000256" key="4">
    <source>
        <dbReference type="ARBA" id="ARBA00022801"/>
    </source>
</evidence>
<name>A0A2Z6E7E1_9GAMM</name>
<dbReference type="GO" id="GO:0008237">
    <property type="term" value="F:metallopeptidase activity"/>
    <property type="evidence" value="ECO:0007669"/>
    <property type="project" value="UniProtKB-KW"/>
</dbReference>
<dbReference type="GO" id="GO:0160237">
    <property type="term" value="F:D-Ala-D-Ala dipeptidase activity"/>
    <property type="evidence" value="ECO:0007669"/>
    <property type="project" value="UniProtKB-EC"/>
</dbReference>
<proteinExistence type="inferred from homology"/>
<comment type="cofactor">
    <cofactor evidence="9">
        <name>Zn(2+)</name>
        <dbReference type="ChEBI" id="CHEBI:29105"/>
    </cofactor>
    <text evidence="9">Binds 1 zinc ion per subunit.</text>
</comment>
<dbReference type="Pfam" id="PF01427">
    <property type="entry name" value="Peptidase_M15"/>
    <property type="match status" value="1"/>
</dbReference>
<evidence type="ECO:0000256" key="1">
    <source>
        <dbReference type="ARBA" id="ARBA00001362"/>
    </source>
</evidence>
<evidence type="ECO:0000256" key="8">
    <source>
        <dbReference type="ARBA" id="ARBA00023316"/>
    </source>
</evidence>
<evidence type="ECO:0000256" key="5">
    <source>
        <dbReference type="ARBA" id="ARBA00022833"/>
    </source>
</evidence>
<evidence type="ECO:0000256" key="6">
    <source>
        <dbReference type="ARBA" id="ARBA00022997"/>
    </source>
</evidence>
<dbReference type="HAMAP" id="MF_01924">
    <property type="entry name" value="A_A_dipeptidase"/>
    <property type="match status" value="1"/>
</dbReference>
<sequence>MTARACPAFPAQPHAGSLHGLGRQGRPYRRAARVAVWTMVLVRTFLGVNVQAAVVPPISPARTATAAGLIDVRSRVPDLALDIQYAGSDNFLGRPAKGYLAPKCLLLPTAADALARAERALRAQGYRLLIWDCYRPVRAVDDFVRWAHAPAEDERGKAAHYPRLAKSQLLGDYIAPVSGHSQGATVDLTLLRCVDGRTCAPLDMGTGFDYFDPLAHTDAPGLTADQRANRARLRAAMEEAGFRNYPLEWWHYTFDGAAANLRYDVPVE</sequence>
<dbReference type="GO" id="GO:0071555">
    <property type="term" value="P:cell wall organization"/>
    <property type="evidence" value="ECO:0007669"/>
    <property type="project" value="UniProtKB-KW"/>
</dbReference>
<feature type="active site" description="Proton donor/acceptor" evidence="9">
    <location>
        <position position="248"/>
    </location>
</feature>
<dbReference type="Gene3D" id="3.30.1380.10">
    <property type="match status" value="1"/>
</dbReference>
<dbReference type="PANTHER" id="PTHR43126">
    <property type="entry name" value="D-ALANYL-D-ALANINE DIPEPTIDASE"/>
    <property type="match status" value="1"/>
</dbReference>
<dbReference type="CDD" id="cd14817">
    <property type="entry name" value="D-Ala-D-Ala_dipeptidase_VanX"/>
    <property type="match status" value="1"/>
</dbReference>
<evidence type="ECO:0000256" key="2">
    <source>
        <dbReference type="ARBA" id="ARBA00022670"/>
    </source>
</evidence>
<keyword evidence="5 9" id="KW-0862">Zinc</keyword>
<keyword evidence="3 9" id="KW-0479">Metal-binding</keyword>
<organism evidence="10 11">
    <name type="scientific">Aerosticca soli</name>
    <dbReference type="NCBI Taxonomy" id="2010829"/>
    <lineage>
        <taxon>Bacteria</taxon>
        <taxon>Pseudomonadati</taxon>
        <taxon>Pseudomonadota</taxon>
        <taxon>Gammaproteobacteria</taxon>
        <taxon>Lysobacterales</taxon>
        <taxon>Rhodanobacteraceae</taxon>
        <taxon>Aerosticca</taxon>
    </lineage>
</organism>
<dbReference type="KEGG" id="rbd:ALSL_2071"/>
<dbReference type="EMBL" id="AP018560">
    <property type="protein sequence ID" value="BBD80702.1"/>
    <property type="molecule type" value="Genomic_DNA"/>
</dbReference>
<comment type="catalytic activity">
    <reaction evidence="1 9">
        <text>D-alanyl-D-alanine + H2O = 2 D-alanine</text>
        <dbReference type="Rhea" id="RHEA:20661"/>
        <dbReference type="ChEBI" id="CHEBI:15377"/>
        <dbReference type="ChEBI" id="CHEBI:57416"/>
        <dbReference type="ChEBI" id="CHEBI:57822"/>
        <dbReference type="EC" id="3.4.13.22"/>
    </reaction>
</comment>
<dbReference type="InterPro" id="IPR000755">
    <property type="entry name" value="A_A_dipeptidase"/>
</dbReference>
<keyword evidence="7 9" id="KW-0482">Metalloprotease</keyword>
<evidence type="ECO:0000256" key="7">
    <source>
        <dbReference type="ARBA" id="ARBA00023049"/>
    </source>
</evidence>
<dbReference type="EC" id="3.4.13.22" evidence="9"/>
<keyword evidence="11" id="KW-1185">Reference proteome</keyword>
<dbReference type="SUPFAM" id="SSF55166">
    <property type="entry name" value="Hedgehog/DD-peptidase"/>
    <property type="match status" value="1"/>
</dbReference>
<dbReference type="PANTHER" id="PTHR43126:SF1">
    <property type="entry name" value="D-ALANYL-D-ALANINE DIPEPTIDASE"/>
    <property type="match status" value="1"/>
</dbReference>
<evidence type="ECO:0000256" key="3">
    <source>
        <dbReference type="ARBA" id="ARBA00022723"/>
    </source>
</evidence>
<accession>A0A2Z6E7E1</accession>
<keyword evidence="6 9" id="KW-0224">Dipeptidase</keyword>
<evidence type="ECO:0000313" key="11">
    <source>
        <dbReference type="Proteomes" id="UP000270530"/>
    </source>
</evidence>
<comment type="similarity">
    <text evidence="9">Belongs to the peptidase M15D family.</text>
</comment>
<reference evidence="11" key="2">
    <citation type="submission" date="2018-06" db="EMBL/GenBank/DDBJ databases">
        <title>Genome sequence of Rhodanobacteraceae bacterium strain Dysh456.</title>
        <authorList>
            <person name="Fukui M."/>
        </authorList>
    </citation>
    <scope>NUCLEOTIDE SEQUENCE [LARGE SCALE GENOMIC DNA]</scope>
    <source>
        <strain evidence="11">Dysh456</strain>
    </source>
</reference>
<reference evidence="11" key="1">
    <citation type="submission" date="2018-04" db="EMBL/GenBank/DDBJ databases">
        <authorList>
            <person name="Watanabe M."/>
            <person name="Kojima H."/>
        </authorList>
    </citation>
    <scope>NUCLEOTIDE SEQUENCE [LARGE SCALE GENOMIC DNA]</scope>
    <source>
        <strain evidence="11">Dysh456</strain>
    </source>
</reference>
<dbReference type="AlphaFoldDB" id="A0A2Z6E7E1"/>
<keyword evidence="8" id="KW-0961">Cell wall biogenesis/degradation</keyword>
<feature type="binding site" evidence="9">
    <location>
        <position position="187"/>
    </location>
    <ligand>
        <name>Zn(2+)</name>
        <dbReference type="ChEBI" id="CHEBI:29105"/>
        <note>catalytic</note>
    </ligand>
</feature>
<feature type="site" description="Transition state stabilizer" evidence="9">
    <location>
        <position position="135"/>
    </location>
</feature>
<comment type="function">
    <text evidence="9">Catalyzes hydrolysis of the D-alanyl-D-alanine dipeptide.</text>
</comment>
<dbReference type="Proteomes" id="UP000270530">
    <property type="component" value="Chromosome"/>
</dbReference>
<feature type="binding site" evidence="9">
    <location>
        <position position="251"/>
    </location>
    <ligand>
        <name>Zn(2+)</name>
        <dbReference type="ChEBI" id="CHEBI:29105"/>
        <note>catalytic</note>
    </ligand>
</feature>
<dbReference type="GO" id="GO:0008270">
    <property type="term" value="F:zinc ion binding"/>
    <property type="evidence" value="ECO:0007669"/>
    <property type="project" value="UniProtKB-UniRule"/>
</dbReference>
<dbReference type="InterPro" id="IPR009045">
    <property type="entry name" value="Zn_M74/Hedgehog-like"/>
</dbReference>
<dbReference type="GO" id="GO:0006508">
    <property type="term" value="P:proteolysis"/>
    <property type="evidence" value="ECO:0007669"/>
    <property type="project" value="UniProtKB-KW"/>
</dbReference>
<keyword evidence="4 9" id="KW-0378">Hydrolase</keyword>
<protein>
    <recommendedName>
        <fullName evidence="9">D-alanyl-D-alanine dipeptidase</fullName>
        <shortName evidence="9">D-Ala-D-Ala dipeptidase</shortName>
        <ecNumber evidence="9">3.4.13.22</ecNumber>
    </recommendedName>
</protein>